<dbReference type="Proteomes" id="UP000887013">
    <property type="component" value="Unassembled WGS sequence"/>
</dbReference>
<feature type="compositionally biased region" description="Basic and acidic residues" evidence="1">
    <location>
        <begin position="161"/>
        <end position="172"/>
    </location>
</feature>
<protein>
    <submittedName>
        <fullName evidence="3">Uncharacterized protein</fullName>
    </submittedName>
</protein>
<feature type="chain" id="PRO_5036481903" evidence="2">
    <location>
        <begin position="42"/>
        <end position="192"/>
    </location>
</feature>
<feature type="signal peptide" evidence="2">
    <location>
        <begin position="1"/>
        <end position="41"/>
    </location>
</feature>
<gene>
    <name evidence="3" type="ORF">NPIL_623191</name>
</gene>
<evidence type="ECO:0000313" key="3">
    <source>
        <dbReference type="EMBL" id="GFT57182.1"/>
    </source>
</evidence>
<dbReference type="EMBL" id="BMAW01018157">
    <property type="protein sequence ID" value="GFT57182.1"/>
    <property type="molecule type" value="Genomic_DNA"/>
</dbReference>
<reference evidence="3" key="1">
    <citation type="submission" date="2020-08" db="EMBL/GenBank/DDBJ databases">
        <title>Multicomponent nature underlies the extraordinary mechanical properties of spider dragline silk.</title>
        <authorList>
            <person name="Kono N."/>
            <person name="Nakamura H."/>
            <person name="Mori M."/>
            <person name="Yoshida Y."/>
            <person name="Ohtoshi R."/>
            <person name="Malay A.D."/>
            <person name="Moran D.A.P."/>
            <person name="Tomita M."/>
            <person name="Numata K."/>
            <person name="Arakawa K."/>
        </authorList>
    </citation>
    <scope>NUCLEOTIDE SEQUENCE</scope>
</reference>
<evidence type="ECO:0000313" key="4">
    <source>
        <dbReference type="Proteomes" id="UP000887013"/>
    </source>
</evidence>
<keyword evidence="4" id="KW-1185">Reference proteome</keyword>
<organism evidence="3 4">
    <name type="scientific">Nephila pilipes</name>
    <name type="common">Giant wood spider</name>
    <name type="synonym">Nephila maculata</name>
    <dbReference type="NCBI Taxonomy" id="299642"/>
    <lineage>
        <taxon>Eukaryota</taxon>
        <taxon>Metazoa</taxon>
        <taxon>Ecdysozoa</taxon>
        <taxon>Arthropoda</taxon>
        <taxon>Chelicerata</taxon>
        <taxon>Arachnida</taxon>
        <taxon>Araneae</taxon>
        <taxon>Araneomorphae</taxon>
        <taxon>Entelegynae</taxon>
        <taxon>Araneoidea</taxon>
        <taxon>Nephilidae</taxon>
        <taxon>Nephila</taxon>
    </lineage>
</organism>
<dbReference type="AlphaFoldDB" id="A0A8X6TWD9"/>
<evidence type="ECO:0000256" key="1">
    <source>
        <dbReference type="SAM" id="MobiDB-lite"/>
    </source>
</evidence>
<accession>A0A8X6TWD9</accession>
<evidence type="ECO:0000256" key="2">
    <source>
        <dbReference type="SAM" id="SignalP"/>
    </source>
</evidence>
<sequence length="192" mass="21096">MSFAERGVGRSFLGRWISRCRGRKLVRFLVIVLRLLEIAQTKAILQESRVQNSSGTRWVLLDSYDGRWQHVDEHGNAGSLIEVGHALIRLSQSKGVLNSRKLRLGSGIGDIDRANVDIVKTFGQCLWTPLIQSIGHDAVSECAAIVVANTYTDPMVVGKDLGRGSSQDEGRKCLPKAGTGRGRTLESRRLAT</sequence>
<feature type="region of interest" description="Disordered" evidence="1">
    <location>
        <begin position="161"/>
        <end position="192"/>
    </location>
</feature>
<keyword evidence="2" id="KW-0732">Signal</keyword>
<proteinExistence type="predicted"/>
<comment type="caution">
    <text evidence="3">The sequence shown here is derived from an EMBL/GenBank/DDBJ whole genome shotgun (WGS) entry which is preliminary data.</text>
</comment>
<name>A0A8X6TWD9_NEPPI</name>
<feature type="compositionally biased region" description="Basic and acidic residues" evidence="1">
    <location>
        <begin position="183"/>
        <end position="192"/>
    </location>
</feature>